<feature type="transmembrane region" description="Helical" evidence="1">
    <location>
        <begin position="304"/>
        <end position="324"/>
    </location>
</feature>
<evidence type="ECO:0000313" key="4">
    <source>
        <dbReference type="EMBL" id="SDS66497.1"/>
    </source>
</evidence>
<keyword evidence="5" id="KW-1185">Reference proteome</keyword>
<dbReference type="GO" id="GO:0016020">
    <property type="term" value="C:membrane"/>
    <property type="evidence" value="ECO:0007669"/>
    <property type="project" value="TreeGrafter"/>
</dbReference>
<feature type="transmembrane region" description="Helical" evidence="1">
    <location>
        <begin position="7"/>
        <end position="25"/>
    </location>
</feature>
<keyword evidence="1" id="KW-1133">Transmembrane helix</keyword>
<feature type="transmembrane region" description="Helical" evidence="1">
    <location>
        <begin position="195"/>
        <end position="213"/>
    </location>
</feature>
<dbReference type="EMBL" id="LT629736">
    <property type="protein sequence ID" value="SDS66497.1"/>
    <property type="molecule type" value="Genomic_DNA"/>
</dbReference>
<evidence type="ECO:0000259" key="2">
    <source>
        <dbReference type="Pfam" id="PF01757"/>
    </source>
</evidence>
<dbReference type="GO" id="GO:0016747">
    <property type="term" value="F:acyltransferase activity, transferring groups other than amino-acyl groups"/>
    <property type="evidence" value="ECO:0007669"/>
    <property type="project" value="InterPro"/>
</dbReference>
<dbReference type="PANTHER" id="PTHR23028">
    <property type="entry name" value="ACETYLTRANSFERASE"/>
    <property type="match status" value="1"/>
</dbReference>
<keyword evidence="1" id="KW-0812">Transmembrane</keyword>
<dbReference type="InterPro" id="IPR050879">
    <property type="entry name" value="Acyltransferase_3"/>
</dbReference>
<feature type="transmembrane region" description="Helical" evidence="1">
    <location>
        <begin position="344"/>
        <end position="363"/>
    </location>
</feature>
<dbReference type="InterPro" id="IPR043968">
    <property type="entry name" value="SGNH"/>
</dbReference>
<dbReference type="GO" id="GO:0016787">
    <property type="term" value="F:hydrolase activity"/>
    <property type="evidence" value="ECO:0007669"/>
    <property type="project" value="UniProtKB-KW"/>
</dbReference>
<dbReference type="RefSeq" id="WP_093393822.1">
    <property type="nucleotide sequence ID" value="NZ_LT629736.1"/>
</dbReference>
<dbReference type="PANTHER" id="PTHR23028:SF53">
    <property type="entry name" value="ACYL_TRANSF_3 DOMAIN-CONTAINING PROTEIN"/>
    <property type="match status" value="1"/>
</dbReference>
<evidence type="ECO:0000256" key="1">
    <source>
        <dbReference type="SAM" id="Phobius"/>
    </source>
</evidence>
<feature type="transmembrane region" description="Helical" evidence="1">
    <location>
        <begin position="31"/>
        <end position="51"/>
    </location>
</feature>
<proteinExistence type="predicted"/>
<accession>A0A1H1U1Z9</accession>
<dbReference type="Proteomes" id="UP000243207">
    <property type="component" value="Chromosome I"/>
</dbReference>
<evidence type="ECO:0000259" key="3">
    <source>
        <dbReference type="Pfam" id="PF19040"/>
    </source>
</evidence>
<dbReference type="OrthoDB" id="9767863at2"/>
<protein>
    <submittedName>
        <fullName evidence="4">Peptidoglycan/LPS O-acetylase OafA/YrhL, contains acyltransferase and SGNH-hydrolase domains</fullName>
    </submittedName>
</protein>
<gene>
    <name evidence="4" type="ORF">SAMN05216421_1943</name>
</gene>
<feature type="transmembrane region" description="Helical" evidence="1">
    <location>
        <begin position="244"/>
        <end position="261"/>
    </location>
</feature>
<feature type="transmembrane region" description="Helical" evidence="1">
    <location>
        <begin position="72"/>
        <end position="91"/>
    </location>
</feature>
<keyword evidence="4" id="KW-0808">Transferase</keyword>
<name>A0A1H1U1Z9_9GAMM</name>
<keyword evidence="4" id="KW-0012">Acyltransferase</keyword>
<dbReference type="Pfam" id="PF19040">
    <property type="entry name" value="SGNH"/>
    <property type="match status" value="1"/>
</dbReference>
<sequence length="652" mass="73066">MRFRGDINGLRAIAVIAVVLFHFGVAGTQGGYVGVDVFFVISGFLMTAIIYSRLEKNAFSAIEFYKDRARRIIPALAFLCLCLLVVGWVLLLPKDYAELSEHVLGSLGFVSNLMYWKEAGYFEQASHDNWLLHTWSLSVEWQFYLAYPLLILILQRVMPLRRTRWVLAGVALASLALSVYASSRWPTSAFFLLPTRMWEMLAGGLVFLFPFAASRHGSRWLELGGIALIALSVLAFTANSVWPGWLALVPVVGTMMVIYSARHESLLTGNRASQFLGKISYSVYLWHWPFAVWIYYFGVEREPVWVIAGMAASVLCGWLSYVYIESIAQVERGPSVTRPKPRPLVRIGGSMLAVGALASVTMASQGYPNRLSEEFRNATAELVLPRKSNGWCFYNVETNPDNEIGEDGLACHLGARDGKLDALLFGDSFAGHYGPFWDDLGRENGLRINAVSSNWCYPSVTDDFTGYTSGPGYEQCLINRSFLEDEIGRYDLVIYAGQWGAVYDKDQMAGVVRAIELAAQRTGLVVLMAAPTNYDISVKDMYERSLMFGRQFDITRFEKTRDDPVRAANEQLKAIADRYPNVMYFSRESMFHVAGVPSDVTAENVPFGLDQSGHISIYGSRKAAEAFRESNAYREFIERTRHPALLARARPD</sequence>
<keyword evidence="4" id="KW-0378">Hydrolase</keyword>
<feature type="domain" description="SGNH" evidence="3">
    <location>
        <begin position="407"/>
        <end position="628"/>
    </location>
</feature>
<reference evidence="5" key="1">
    <citation type="submission" date="2016-10" db="EMBL/GenBank/DDBJ databases">
        <authorList>
            <person name="Varghese N."/>
            <person name="Submissions S."/>
        </authorList>
    </citation>
    <scope>NUCLEOTIDE SEQUENCE [LARGE SCALE GENOMIC DNA]</scope>
    <source>
        <strain evidence="5">NRRL B-51270</strain>
    </source>
</reference>
<feature type="transmembrane region" description="Helical" evidence="1">
    <location>
        <begin position="281"/>
        <end position="298"/>
    </location>
</feature>
<dbReference type="AlphaFoldDB" id="A0A1H1U1Z9"/>
<dbReference type="GO" id="GO:0009103">
    <property type="term" value="P:lipopolysaccharide biosynthetic process"/>
    <property type="evidence" value="ECO:0007669"/>
    <property type="project" value="TreeGrafter"/>
</dbReference>
<feature type="transmembrane region" description="Helical" evidence="1">
    <location>
        <begin position="141"/>
        <end position="158"/>
    </location>
</feature>
<feature type="transmembrane region" description="Helical" evidence="1">
    <location>
        <begin position="220"/>
        <end position="238"/>
    </location>
</feature>
<feature type="transmembrane region" description="Helical" evidence="1">
    <location>
        <begin position="165"/>
        <end position="183"/>
    </location>
</feature>
<dbReference type="InterPro" id="IPR002656">
    <property type="entry name" value="Acyl_transf_3_dom"/>
</dbReference>
<evidence type="ECO:0000313" key="5">
    <source>
        <dbReference type="Proteomes" id="UP000243207"/>
    </source>
</evidence>
<organism evidence="4 5">
    <name type="scientific">Halopseudomonas xinjiangensis</name>
    <dbReference type="NCBI Taxonomy" id="487184"/>
    <lineage>
        <taxon>Bacteria</taxon>
        <taxon>Pseudomonadati</taxon>
        <taxon>Pseudomonadota</taxon>
        <taxon>Gammaproteobacteria</taxon>
        <taxon>Pseudomonadales</taxon>
        <taxon>Pseudomonadaceae</taxon>
        <taxon>Halopseudomonas</taxon>
    </lineage>
</organism>
<feature type="domain" description="Acyltransferase 3" evidence="2">
    <location>
        <begin position="6"/>
        <end position="321"/>
    </location>
</feature>
<dbReference type="STRING" id="487184.SAMN05216421_1943"/>
<keyword evidence="1" id="KW-0472">Membrane</keyword>
<dbReference type="Pfam" id="PF01757">
    <property type="entry name" value="Acyl_transf_3"/>
    <property type="match status" value="1"/>
</dbReference>